<evidence type="ECO:0000313" key="3">
    <source>
        <dbReference type="Proteomes" id="UP000642829"/>
    </source>
</evidence>
<keyword evidence="3" id="KW-1185">Reference proteome</keyword>
<accession>A0A8J3GDD8</accession>
<dbReference type="InterPro" id="IPR015305">
    <property type="entry name" value="DUF1961"/>
</dbReference>
<organism evidence="2 3">
    <name type="scientific">Cerasicoccus arenae</name>
    <dbReference type="NCBI Taxonomy" id="424488"/>
    <lineage>
        <taxon>Bacteria</taxon>
        <taxon>Pseudomonadati</taxon>
        <taxon>Verrucomicrobiota</taxon>
        <taxon>Opitutia</taxon>
        <taxon>Puniceicoccales</taxon>
        <taxon>Cerasicoccaceae</taxon>
        <taxon>Cerasicoccus</taxon>
    </lineage>
</organism>
<proteinExistence type="predicted"/>
<keyword evidence="1" id="KW-0732">Signal</keyword>
<dbReference type="Proteomes" id="UP000642829">
    <property type="component" value="Unassembled WGS sequence"/>
</dbReference>
<evidence type="ECO:0000313" key="2">
    <source>
        <dbReference type="EMBL" id="GHC05645.1"/>
    </source>
</evidence>
<dbReference type="InterPro" id="IPR013320">
    <property type="entry name" value="ConA-like_dom_sf"/>
</dbReference>
<feature type="chain" id="PRO_5035281259" evidence="1">
    <location>
        <begin position="22"/>
        <end position="253"/>
    </location>
</feature>
<dbReference type="Pfam" id="PF09224">
    <property type="entry name" value="DUF1961"/>
    <property type="match status" value="1"/>
</dbReference>
<reference evidence="2" key="2">
    <citation type="submission" date="2020-09" db="EMBL/GenBank/DDBJ databases">
        <authorList>
            <person name="Sun Q."/>
            <person name="Kim S."/>
        </authorList>
    </citation>
    <scope>NUCLEOTIDE SEQUENCE</scope>
    <source>
        <strain evidence="2">KCTC 12870</strain>
    </source>
</reference>
<dbReference type="RefSeq" id="WP_189515315.1">
    <property type="nucleotide sequence ID" value="NZ_BMXG01000014.1"/>
</dbReference>
<name>A0A8J3GDD8_9BACT</name>
<comment type="caution">
    <text evidence="2">The sequence shown here is derived from an EMBL/GenBank/DDBJ whole genome shotgun (WGS) entry which is preliminary data.</text>
</comment>
<feature type="signal peptide" evidence="1">
    <location>
        <begin position="1"/>
        <end position="21"/>
    </location>
</feature>
<dbReference type="SUPFAM" id="SSF49899">
    <property type="entry name" value="Concanavalin A-like lectins/glucanases"/>
    <property type="match status" value="1"/>
</dbReference>
<dbReference type="EMBL" id="BMXG01000014">
    <property type="protein sequence ID" value="GHC05645.1"/>
    <property type="molecule type" value="Genomic_DNA"/>
</dbReference>
<dbReference type="AlphaFoldDB" id="A0A8J3GDD8"/>
<gene>
    <name evidence="2" type="primary">yesU</name>
    <name evidence="2" type="ORF">GCM10007047_23240</name>
</gene>
<sequence>MTRTAALSFAPLLATASFCWASDESTIRSEIDWEYPVYRSNFTDETVLGDWVLEGGESMQVIDGCFVLESEGLQTRPAPGNHLVAWLKPEIPADFYLEFDFRPEDKSQGLAIIFFNTRGTQGEPVLDPDLAPRDGTFVQYHSGDLDGYHLSYWSGARKGVNLRKNHGFTLLGAGQDLIVADSTDEFQRVGLYKRGGTIRYFVDGELALEYVDDGETAGPIWEHSGWLGLRQMDHAHRCQYDNLAIYPLKGGKG</sequence>
<protein>
    <submittedName>
        <fullName evidence="2">Uncharacterized protein</fullName>
    </submittedName>
</protein>
<evidence type="ECO:0000256" key="1">
    <source>
        <dbReference type="SAM" id="SignalP"/>
    </source>
</evidence>
<reference evidence="2" key="1">
    <citation type="journal article" date="2014" name="Int. J. Syst. Evol. Microbiol.">
        <title>Complete genome sequence of Corynebacterium casei LMG S-19264T (=DSM 44701T), isolated from a smear-ripened cheese.</title>
        <authorList>
            <consortium name="US DOE Joint Genome Institute (JGI-PGF)"/>
            <person name="Walter F."/>
            <person name="Albersmeier A."/>
            <person name="Kalinowski J."/>
            <person name="Ruckert C."/>
        </authorList>
    </citation>
    <scope>NUCLEOTIDE SEQUENCE</scope>
    <source>
        <strain evidence="2">KCTC 12870</strain>
    </source>
</reference>
<dbReference type="Gene3D" id="2.60.120.200">
    <property type="match status" value="1"/>
</dbReference>